<accession>A0A507AWL5</accession>
<feature type="region of interest" description="Disordered" evidence="14">
    <location>
        <begin position="744"/>
        <end position="969"/>
    </location>
</feature>
<evidence type="ECO:0000256" key="11">
    <source>
        <dbReference type="ARBA" id="ARBA00050886"/>
    </source>
</evidence>
<dbReference type="GO" id="GO:0046872">
    <property type="term" value="F:metal ion binding"/>
    <property type="evidence" value="ECO:0007669"/>
    <property type="project" value="UniProtKB-KW"/>
</dbReference>
<dbReference type="RefSeq" id="XP_030996886.1">
    <property type="nucleotide sequence ID" value="XM_031139176.1"/>
</dbReference>
<evidence type="ECO:0000256" key="7">
    <source>
        <dbReference type="ARBA" id="ARBA00023180"/>
    </source>
</evidence>
<comment type="catalytic activity">
    <reaction evidence="11">
        <text>[1,4-alpha-D-glucosyl](n)-L-tyrosyl-[glycogenin] + UDP-alpha-D-glucose = [1,4-alpha-D-glucosyl](n+1)-L-tyrosyl-[glycogenin] + UDP + H(+)</text>
        <dbReference type="Rhea" id="RHEA:56560"/>
        <dbReference type="Rhea" id="RHEA-COMP:14606"/>
        <dbReference type="Rhea" id="RHEA-COMP:14607"/>
        <dbReference type="ChEBI" id="CHEBI:15378"/>
        <dbReference type="ChEBI" id="CHEBI:58223"/>
        <dbReference type="ChEBI" id="CHEBI:58885"/>
        <dbReference type="ChEBI" id="CHEBI:140574"/>
        <dbReference type="EC" id="2.4.1.186"/>
    </reaction>
</comment>
<dbReference type="InterPro" id="IPR029044">
    <property type="entry name" value="Nucleotide-diphossugar_trans"/>
</dbReference>
<sequence>MRVSLCGLFLDPEPFASQEVKKLVNPRVDTSLPTRPHLDALVRPTGDQVQLFPLQVGSYLVAHFTDHNGPQGGLSLPCCCSHLLPSPFGYFAAADVPACTSPTLFLAPPAPAPAPLLLVHDSGVLRPPELSIAQPSCTPQVSPNYTSGRSQSWLARSQHSGQSGVVNEGLLHAMAVQGGEDIYATLLLSDSYLPGALVLAHSLRDAGTTKKLAVLVTLDSVSAEVITQLKAVYDYILPVNRIQNPNPANLYLMNRGDLHSAFTKINLWKLLQFRKIVYIDADVVAYRAPDELFELPHAFAAAPDIGWPDLFNTGVMVLTPNMGDYYAMMAMAERGISFDGADQGLLNMHFKHDHHRLSFTYNVTPSAHYQYIPAYRHFQSSVNMVHFIGADKPWKQGREANTGSSPFNEMVGRWWAVYDRHYRKETPTEPASSGQAQPSPELVQYFVKGEYHPTVPYVVPTGEPPRPPATAPSHGQHYHHHHPPPPSHSQDHHHHHQEHHHEEHHHEDQHHHHHNAHPPSEPPSQQSLPSFASFSHPSESFTTVEASNTEAREEQVSEPHRGAPRQPSPEPPQPPPQPSWDAQWQPPPANSKPEAINFPQTHYEMSSDVTHFVAPERYPSPPKNMWYEVPKDPPAPPRQKPAAIFPWERHQTRASRVFLSDEPEVEHVPEGSTTETTGQSSASFGVRAPAEQSVTETSSAEQKSEPVTPTTPTIHVTPSDPWSSFTRSNAWDDVPAIERYVDSLQKHRRGKSLGTPVKLGGVGAGRRGPDALEEAIKRRGSKVTDFPSEVERPSLPVTPAPVRRPKFWGGGASGFGDDEDEDDQLLPAAEGVPRQTDWDPSQQLEKLKQQHEILLQKLGSPTQEESRKDIPTRSLPFGSEGVRSPTYVAHTSDVLSPKPVKPSSGTSPVQQILAEQQEISSGPGGPMRSSVPEPSYHGPGAAWERDEDVPLHQLTPAPPTEEERDVLDT</sequence>
<feature type="compositionally biased region" description="Polar residues" evidence="14">
    <location>
        <begin position="692"/>
        <end position="701"/>
    </location>
</feature>
<evidence type="ECO:0000256" key="5">
    <source>
        <dbReference type="ARBA" id="ARBA00022723"/>
    </source>
</evidence>
<feature type="region of interest" description="Disordered" evidence="14">
    <location>
        <begin position="456"/>
        <end position="603"/>
    </location>
</feature>
<feature type="compositionally biased region" description="Polar residues" evidence="14">
    <location>
        <begin position="903"/>
        <end position="920"/>
    </location>
</feature>
<keyword evidence="7" id="KW-0325">Glycoprotein</keyword>
<dbReference type="Gene3D" id="3.90.550.10">
    <property type="entry name" value="Spore Coat Polysaccharide Biosynthesis Protein SpsA, Chain A"/>
    <property type="match status" value="1"/>
</dbReference>
<evidence type="ECO:0000256" key="14">
    <source>
        <dbReference type="SAM" id="MobiDB-lite"/>
    </source>
</evidence>
<dbReference type="CDD" id="cd02537">
    <property type="entry name" value="GT8_Glycogenin"/>
    <property type="match status" value="1"/>
</dbReference>
<comment type="cofactor">
    <cofactor evidence="1">
        <name>Mn(2+)</name>
        <dbReference type="ChEBI" id="CHEBI:29035"/>
    </cofactor>
</comment>
<proteinExistence type="inferred from homology"/>
<feature type="compositionally biased region" description="Basic and acidic residues" evidence="14">
    <location>
        <begin position="499"/>
        <end position="510"/>
    </location>
</feature>
<dbReference type="InParanoid" id="A0A507AWL5"/>
<feature type="compositionally biased region" description="Polar residues" evidence="14">
    <location>
        <begin position="532"/>
        <end position="549"/>
    </location>
</feature>
<feature type="compositionally biased region" description="Low complexity" evidence="14">
    <location>
        <begin position="670"/>
        <end position="683"/>
    </location>
</feature>
<evidence type="ECO:0000256" key="13">
    <source>
        <dbReference type="ARBA" id="ARBA00057883"/>
    </source>
</evidence>
<feature type="compositionally biased region" description="Pro residues" evidence="14">
    <location>
        <begin position="566"/>
        <end position="578"/>
    </location>
</feature>
<evidence type="ECO:0000256" key="9">
    <source>
        <dbReference type="ARBA" id="ARBA00038162"/>
    </source>
</evidence>
<feature type="compositionally biased region" description="Polar residues" evidence="14">
    <location>
        <begin position="720"/>
        <end position="729"/>
    </location>
</feature>
<keyword evidence="6" id="KW-0320">Glycogen biosynthesis</keyword>
<keyword evidence="5" id="KW-0479">Metal-binding</keyword>
<feature type="region of interest" description="Disordered" evidence="14">
    <location>
        <begin position="624"/>
        <end position="646"/>
    </location>
</feature>
<dbReference type="Proteomes" id="UP000319257">
    <property type="component" value="Unassembled WGS sequence"/>
</dbReference>
<comment type="function">
    <text evidence="13">Self-glucosylating initiator of glycogen synthesis. It catalyzes the formation of a short alpha (1,4)-glucosyl chain covalently attached via a glucose 1-O-tyrosyl linkage to internal tyrosine residues and these chains act as primers for the elongation reaction catalyzed by glycogen synthase.</text>
</comment>
<comment type="caution">
    <text evidence="15">The sequence shown here is derived from an EMBL/GenBank/DDBJ whole genome shotgun (WGS) entry which is preliminary data.</text>
</comment>
<dbReference type="GO" id="GO:0008466">
    <property type="term" value="F:glycogenin glucosyltransferase activity"/>
    <property type="evidence" value="ECO:0007669"/>
    <property type="project" value="UniProtKB-EC"/>
</dbReference>
<keyword evidence="4" id="KW-0808">Transferase</keyword>
<dbReference type="EC" id="2.4.1.186" evidence="10"/>
<comment type="subcellular location">
    <subcellularLocation>
        <location evidence="2">Cytoplasm</location>
    </subcellularLocation>
</comment>
<evidence type="ECO:0000256" key="2">
    <source>
        <dbReference type="ARBA" id="ARBA00004496"/>
    </source>
</evidence>
<keyword evidence="16" id="KW-1185">Reference proteome</keyword>
<evidence type="ECO:0000313" key="16">
    <source>
        <dbReference type="Proteomes" id="UP000319257"/>
    </source>
</evidence>
<dbReference type="OrthoDB" id="2014201at2759"/>
<dbReference type="GO" id="GO:0005978">
    <property type="term" value="P:glycogen biosynthetic process"/>
    <property type="evidence" value="ECO:0007669"/>
    <property type="project" value="UniProtKB-KW"/>
</dbReference>
<dbReference type="InterPro" id="IPR050587">
    <property type="entry name" value="GNT1/Glycosyltrans_8"/>
</dbReference>
<feature type="compositionally biased region" description="Basic and acidic residues" evidence="14">
    <location>
        <begin position="550"/>
        <end position="561"/>
    </location>
</feature>
<evidence type="ECO:0000256" key="6">
    <source>
        <dbReference type="ARBA" id="ARBA00023056"/>
    </source>
</evidence>
<keyword evidence="8" id="KW-0464">Manganese</keyword>
<dbReference type="PANTHER" id="PTHR11183">
    <property type="entry name" value="GLYCOGENIN SUBFAMILY MEMBER"/>
    <property type="match status" value="1"/>
</dbReference>
<feature type="compositionally biased region" description="Low complexity" evidence="14">
    <location>
        <begin position="706"/>
        <end position="718"/>
    </location>
</feature>
<dbReference type="GeneID" id="41972180"/>
<dbReference type="GO" id="GO:0005737">
    <property type="term" value="C:cytoplasm"/>
    <property type="evidence" value="ECO:0007669"/>
    <property type="project" value="UniProtKB-SubCell"/>
</dbReference>
<feature type="compositionally biased region" description="Basic and acidic residues" evidence="14">
    <location>
        <begin position="767"/>
        <end position="777"/>
    </location>
</feature>
<dbReference type="AlphaFoldDB" id="A0A507AWL5"/>
<dbReference type="InterPro" id="IPR002495">
    <property type="entry name" value="Glyco_trans_8"/>
</dbReference>
<keyword evidence="3" id="KW-0963">Cytoplasm</keyword>
<reference evidence="15 16" key="1">
    <citation type="submission" date="2019-06" db="EMBL/GenBank/DDBJ databases">
        <title>Draft genome sequence of the filamentous fungus Phialemoniopsis curvata isolated from diesel fuel.</title>
        <authorList>
            <person name="Varaljay V.A."/>
            <person name="Lyon W.J."/>
            <person name="Crouch A.L."/>
            <person name="Drake C.E."/>
            <person name="Hollomon J.M."/>
            <person name="Nadeau L.J."/>
            <person name="Nunn H.S."/>
            <person name="Stevenson B.S."/>
            <person name="Bojanowski C.L."/>
            <person name="Crookes-Goodson W.J."/>
        </authorList>
    </citation>
    <scope>NUCLEOTIDE SEQUENCE [LARGE SCALE GENOMIC DNA]</scope>
    <source>
        <strain evidence="15 16">D216</strain>
    </source>
</reference>
<evidence type="ECO:0000313" key="15">
    <source>
        <dbReference type="EMBL" id="TPX15175.1"/>
    </source>
</evidence>
<dbReference type="Pfam" id="PF01501">
    <property type="entry name" value="Glyco_transf_8"/>
    <property type="match status" value="1"/>
</dbReference>
<evidence type="ECO:0000256" key="12">
    <source>
        <dbReference type="ARBA" id="ARBA00052293"/>
    </source>
</evidence>
<evidence type="ECO:0000256" key="4">
    <source>
        <dbReference type="ARBA" id="ARBA00022679"/>
    </source>
</evidence>
<feature type="compositionally biased region" description="Acidic residues" evidence="14">
    <location>
        <begin position="960"/>
        <end position="969"/>
    </location>
</feature>
<dbReference type="SUPFAM" id="SSF53448">
    <property type="entry name" value="Nucleotide-diphospho-sugar transferases"/>
    <property type="match status" value="1"/>
</dbReference>
<evidence type="ECO:0000256" key="3">
    <source>
        <dbReference type="ARBA" id="ARBA00022490"/>
    </source>
</evidence>
<feature type="region of interest" description="Disordered" evidence="14">
    <location>
        <begin position="658"/>
        <end position="729"/>
    </location>
</feature>
<dbReference type="FunFam" id="3.90.550.10:FF:000092">
    <property type="entry name" value="Glycogenin 2"/>
    <property type="match status" value="1"/>
</dbReference>
<comment type="similarity">
    <text evidence="9">Belongs to the glycosyltransferase 8 family. Glycogenin subfamily.</text>
</comment>
<evidence type="ECO:0000256" key="1">
    <source>
        <dbReference type="ARBA" id="ARBA00001936"/>
    </source>
</evidence>
<gene>
    <name evidence="15" type="ORF">E0L32_004733</name>
</gene>
<dbReference type="EMBL" id="SKBQ01000023">
    <property type="protein sequence ID" value="TPX15175.1"/>
    <property type="molecule type" value="Genomic_DNA"/>
</dbReference>
<organism evidence="15 16">
    <name type="scientific">Thyridium curvatum</name>
    <dbReference type="NCBI Taxonomy" id="1093900"/>
    <lineage>
        <taxon>Eukaryota</taxon>
        <taxon>Fungi</taxon>
        <taxon>Dikarya</taxon>
        <taxon>Ascomycota</taxon>
        <taxon>Pezizomycotina</taxon>
        <taxon>Sordariomycetes</taxon>
        <taxon>Sordariomycetidae</taxon>
        <taxon>Thyridiales</taxon>
        <taxon>Thyridiaceae</taxon>
        <taxon>Thyridium</taxon>
    </lineage>
</organism>
<comment type="catalytic activity">
    <reaction evidence="12">
        <text>L-tyrosyl-[glycogenin] + UDP-alpha-D-glucose = alpha-D-glucosyl-L-tyrosyl-[glycogenin] + UDP + H(+)</text>
        <dbReference type="Rhea" id="RHEA:23360"/>
        <dbReference type="Rhea" id="RHEA-COMP:14604"/>
        <dbReference type="Rhea" id="RHEA-COMP:14605"/>
        <dbReference type="ChEBI" id="CHEBI:15378"/>
        <dbReference type="ChEBI" id="CHEBI:46858"/>
        <dbReference type="ChEBI" id="CHEBI:58223"/>
        <dbReference type="ChEBI" id="CHEBI:58885"/>
        <dbReference type="ChEBI" id="CHEBI:140573"/>
        <dbReference type="EC" id="2.4.1.186"/>
    </reaction>
</comment>
<evidence type="ECO:0000256" key="10">
    <source>
        <dbReference type="ARBA" id="ARBA00038934"/>
    </source>
</evidence>
<evidence type="ECO:0000256" key="8">
    <source>
        <dbReference type="ARBA" id="ARBA00023211"/>
    </source>
</evidence>
<dbReference type="STRING" id="1093900.A0A507AWL5"/>
<protein>
    <recommendedName>
        <fullName evidence="10">glycogenin glucosyltransferase</fullName>
        <ecNumber evidence="10">2.4.1.186</ecNumber>
    </recommendedName>
</protein>
<name>A0A507AWL5_9PEZI</name>